<reference evidence="3 4" key="1">
    <citation type="submission" date="2019-07" db="EMBL/GenBank/DDBJ databases">
        <title>Whole genome shotgun sequence of Sporosarcina luteola NBRC 105378.</title>
        <authorList>
            <person name="Hosoyama A."/>
            <person name="Uohara A."/>
            <person name="Ohji S."/>
            <person name="Ichikawa N."/>
        </authorList>
    </citation>
    <scope>NUCLEOTIDE SEQUENCE [LARGE SCALE GENOMIC DNA]</scope>
    <source>
        <strain evidence="3 4">NBRC 105378</strain>
    </source>
</reference>
<dbReference type="EMBL" id="BJYL01000015">
    <property type="protein sequence ID" value="GEN82865.1"/>
    <property type="molecule type" value="Genomic_DNA"/>
</dbReference>
<keyword evidence="3" id="KW-0238">DNA-binding</keyword>
<dbReference type="InterPro" id="IPR013498">
    <property type="entry name" value="Topo_IA_Znf"/>
</dbReference>
<proteinExistence type="predicted"/>
<dbReference type="Pfam" id="PF08378">
    <property type="entry name" value="NERD"/>
    <property type="match status" value="1"/>
</dbReference>
<dbReference type="AlphaFoldDB" id="A0A511Z605"/>
<sequence>MTWSPTEMGDFMSVDNNMMVGFYEGIWIAIKMFMASSMFPIVVIFLILSIILKLKMPVIKGKYGEWVVKSKLRNLGDAYTVFHDVYIPNGERGLTQVDHIVTSVYGIFVIETKHYNGWIFGDEYKPYWTQVIYKRKTKMHNPIRQNYGHVQALLTYIGQEGMQDVHSIVAFSPNSTFKFKKEFKSAHVIQFPELLATIKQYKEHCISKVMVKGINDKLAGLLVKDKSERKRLEVKHLQSIQLAKGTKQSMRTWTQRSKNTSQQESSVMNAACPKCSGILTLKSGRYGTFYGCSNYPDCRYTEKVEDERQSI</sequence>
<dbReference type="InterPro" id="IPR011528">
    <property type="entry name" value="NERD"/>
</dbReference>
<gene>
    <name evidence="3" type="ORF">SLU01_11770</name>
</gene>
<dbReference type="Pfam" id="PF01396">
    <property type="entry name" value="Zn_ribbon_Top1"/>
    <property type="match status" value="1"/>
</dbReference>
<organism evidence="3 4">
    <name type="scientific">Sporosarcina luteola</name>
    <dbReference type="NCBI Taxonomy" id="582850"/>
    <lineage>
        <taxon>Bacteria</taxon>
        <taxon>Bacillati</taxon>
        <taxon>Bacillota</taxon>
        <taxon>Bacilli</taxon>
        <taxon>Bacillales</taxon>
        <taxon>Caryophanaceae</taxon>
        <taxon>Sporosarcina</taxon>
    </lineage>
</organism>
<dbReference type="Gene3D" id="3.30.65.10">
    <property type="entry name" value="Bacterial Topoisomerase I, domain 1"/>
    <property type="match status" value="1"/>
</dbReference>
<evidence type="ECO:0000313" key="3">
    <source>
        <dbReference type="EMBL" id="GEN82865.1"/>
    </source>
</evidence>
<dbReference type="Proteomes" id="UP000321901">
    <property type="component" value="Unassembled WGS sequence"/>
</dbReference>
<dbReference type="GO" id="GO:0003916">
    <property type="term" value="F:DNA topoisomerase activity"/>
    <property type="evidence" value="ECO:0007669"/>
    <property type="project" value="InterPro"/>
</dbReference>
<keyword evidence="1" id="KW-0812">Transmembrane</keyword>
<name>A0A511Z605_9BACL</name>
<evidence type="ECO:0000256" key="1">
    <source>
        <dbReference type="SAM" id="Phobius"/>
    </source>
</evidence>
<keyword evidence="1" id="KW-0472">Membrane</keyword>
<dbReference type="GO" id="GO:0003677">
    <property type="term" value="F:DNA binding"/>
    <property type="evidence" value="ECO:0007669"/>
    <property type="project" value="UniProtKB-KW"/>
</dbReference>
<protein>
    <submittedName>
        <fullName evidence="3">DNA-binding protein</fullName>
    </submittedName>
</protein>
<dbReference type="PROSITE" id="PS50965">
    <property type="entry name" value="NERD"/>
    <property type="match status" value="1"/>
</dbReference>
<feature type="transmembrane region" description="Helical" evidence="1">
    <location>
        <begin position="26"/>
        <end position="52"/>
    </location>
</feature>
<dbReference type="SUPFAM" id="SSF57783">
    <property type="entry name" value="Zinc beta-ribbon"/>
    <property type="match status" value="1"/>
</dbReference>
<accession>A0A511Z605</accession>
<keyword evidence="4" id="KW-1185">Reference proteome</keyword>
<dbReference type="GO" id="GO:0005694">
    <property type="term" value="C:chromosome"/>
    <property type="evidence" value="ECO:0007669"/>
    <property type="project" value="InterPro"/>
</dbReference>
<keyword evidence="1" id="KW-1133">Transmembrane helix</keyword>
<dbReference type="RefSeq" id="WP_170232604.1">
    <property type="nucleotide sequence ID" value="NZ_BJYL01000015.1"/>
</dbReference>
<evidence type="ECO:0000259" key="2">
    <source>
        <dbReference type="PROSITE" id="PS50965"/>
    </source>
</evidence>
<evidence type="ECO:0000313" key="4">
    <source>
        <dbReference type="Proteomes" id="UP000321901"/>
    </source>
</evidence>
<feature type="domain" description="NERD" evidence="2">
    <location>
        <begin position="60"/>
        <end position="176"/>
    </location>
</feature>
<dbReference type="GO" id="GO:0006265">
    <property type="term" value="P:DNA topological change"/>
    <property type="evidence" value="ECO:0007669"/>
    <property type="project" value="InterPro"/>
</dbReference>
<comment type="caution">
    <text evidence="3">The sequence shown here is derived from an EMBL/GenBank/DDBJ whole genome shotgun (WGS) entry which is preliminary data.</text>
</comment>